<keyword evidence="1" id="KW-0175">Coiled coil</keyword>
<gene>
    <name evidence="2" type="ORF">ACFFSY_00585</name>
</gene>
<evidence type="ECO:0000256" key="1">
    <source>
        <dbReference type="SAM" id="Coils"/>
    </source>
</evidence>
<protein>
    <submittedName>
        <fullName evidence="2">Mbeg1-like protein</fullName>
    </submittedName>
</protein>
<evidence type="ECO:0000313" key="2">
    <source>
        <dbReference type="EMBL" id="MFB9324436.1"/>
    </source>
</evidence>
<dbReference type="Pfam" id="PF11187">
    <property type="entry name" value="Mbeg1-like"/>
    <property type="match status" value="1"/>
</dbReference>
<sequence length="633" mass="69964">MTIAADTKNSDKITLTENELRQLSQIAYLDIKGETGSGTALKIQGEYFGKNEQLSLGYLIDYYTKDQQGIDRLEERFGEEEAKRYRDTLEDLNTDTHREWQISNVVSHNEVDESGFVAMTVTTGTTKDPGPKVAVFRGSEPIENPLYWNDWKNNLSTSYADESIQQAEAEAYLENFAEYDGKLYMTGHSLGGNLALYASFILPEGQKDQLVTATTFNAPGFNRGVLTEYADRIAELNRTGRITEIRNVQDIVPALFYNPSEGVYIKTKGTGHGFEHHSMFNLAFDEATGEFVESDVQSGTAVPKAIHNLTAKFEDLPEVVRQYVCGEIFKLMDGRFHESHVLKLLSMIPGPGAVVAVVSQITRVLELLSALRAMIEGIIPWLEGKIADVKAIMATFWKESVETIKAITTEVMEAAGLIKNQIESLAKQVKEAVTGFMSRLKDSFDKFVDDAITAVQAKWDAIIQAKDNAVRKIGDVFRSVKATIKQEKDAFVAGVKSFKDRIVGRAKAGLAKTVGTIAAAASGVARGATILAHLDQLEDLHRTLQRKEERLAELAGRALSVASGVTSGVGGSYSEYYVQTQLRQVQSLCDAVRTEQRRVSESLAHYAKGLKFTLDKYRTMEAKLASMSLAALR</sequence>
<comment type="caution">
    <text evidence="2">The sequence shown here is derived from an EMBL/GenBank/DDBJ whole genome shotgun (WGS) entry which is preliminary data.</text>
</comment>
<dbReference type="Proteomes" id="UP001589747">
    <property type="component" value="Unassembled WGS sequence"/>
</dbReference>
<accession>A0ABV5KGT6</accession>
<evidence type="ECO:0000313" key="3">
    <source>
        <dbReference type="Proteomes" id="UP001589747"/>
    </source>
</evidence>
<dbReference type="SUPFAM" id="SSF53474">
    <property type="entry name" value="alpha/beta-Hydrolases"/>
    <property type="match status" value="1"/>
</dbReference>
<organism evidence="2 3">
    <name type="scientific">Paenibacillus aurantiacus</name>
    <dbReference type="NCBI Taxonomy" id="1936118"/>
    <lineage>
        <taxon>Bacteria</taxon>
        <taxon>Bacillati</taxon>
        <taxon>Bacillota</taxon>
        <taxon>Bacilli</taxon>
        <taxon>Bacillales</taxon>
        <taxon>Paenibacillaceae</taxon>
        <taxon>Paenibacillus</taxon>
    </lineage>
</organism>
<reference evidence="2 3" key="1">
    <citation type="submission" date="2024-09" db="EMBL/GenBank/DDBJ databases">
        <authorList>
            <person name="Sun Q."/>
            <person name="Mori K."/>
        </authorList>
    </citation>
    <scope>NUCLEOTIDE SEQUENCE [LARGE SCALE GENOMIC DNA]</scope>
    <source>
        <strain evidence="2 3">TISTR 2452</strain>
    </source>
</reference>
<proteinExistence type="predicted"/>
<dbReference type="Gene3D" id="3.40.50.1820">
    <property type="entry name" value="alpha/beta hydrolase"/>
    <property type="match status" value="1"/>
</dbReference>
<feature type="coiled-coil region" evidence="1">
    <location>
        <begin position="530"/>
        <end position="557"/>
    </location>
</feature>
<name>A0ABV5KGT6_9BACL</name>
<dbReference type="InterPro" id="IPR029058">
    <property type="entry name" value="AB_hydrolase_fold"/>
</dbReference>
<dbReference type="InterPro" id="IPR024499">
    <property type="entry name" value="Mbeg1-like"/>
</dbReference>
<dbReference type="EMBL" id="JBHMDO010000002">
    <property type="protein sequence ID" value="MFB9324436.1"/>
    <property type="molecule type" value="Genomic_DNA"/>
</dbReference>
<dbReference type="RefSeq" id="WP_377488336.1">
    <property type="nucleotide sequence ID" value="NZ_JBHMDO010000002.1"/>
</dbReference>
<keyword evidence="3" id="KW-1185">Reference proteome</keyword>